<accession>B3DWF5</accession>
<dbReference type="EMBL" id="CP000975">
    <property type="protein sequence ID" value="ACD83658.1"/>
    <property type="molecule type" value="Genomic_DNA"/>
</dbReference>
<evidence type="ECO:0000313" key="2">
    <source>
        <dbReference type="Proteomes" id="UP000009149"/>
    </source>
</evidence>
<dbReference type="Proteomes" id="UP000009149">
    <property type="component" value="Chromosome"/>
</dbReference>
<protein>
    <submittedName>
        <fullName evidence="1">Uncharacterized protein</fullName>
    </submittedName>
</protein>
<dbReference type="KEGG" id="min:Minf_1604"/>
<reference evidence="1 2" key="1">
    <citation type="journal article" date="2008" name="Biol. Direct">
        <title>Complete genome sequence of the extremely acidophilic methanotroph isolate V4, Methylacidiphilum infernorum, a representative of the bacterial phylum Verrucomicrobia.</title>
        <authorList>
            <person name="Hou S."/>
            <person name="Makarova K.S."/>
            <person name="Saw J.H."/>
            <person name="Senin P."/>
            <person name="Ly B.V."/>
            <person name="Zhou Z."/>
            <person name="Ren Y."/>
            <person name="Wang J."/>
            <person name="Galperin M.Y."/>
            <person name="Omelchenko M.V."/>
            <person name="Wolf Y.I."/>
            <person name="Yutin N."/>
            <person name="Koonin E.V."/>
            <person name="Stott M.B."/>
            <person name="Mountain B.W."/>
            <person name="Crowe M.A."/>
            <person name="Smirnova A.V."/>
            <person name="Dunfield P.F."/>
            <person name="Feng L."/>
            <person name="Wang L."/>
            <person name="Alam M."/>
        </authorList>
    </citation>
    <scope>NUCLEOTIDE SEQUENCE [LARGE SCALE GENOMIC DNA]</scope>
    <source>
        <strain evidence="2">Isolate V4</strain>
    </source>
</reference>
<sequence>MNFFSGLFISFLEEGVQKLGCIGVKKVVFQVVPLALAGEKVIRLGFEQTLEGTIVEWTEPPV</sequence>
<gene>
    <name evidence="1" type="ordered locus">Minf_1604</name>
</gene>
<organism evidence="1 2">
    <name type="scientific">Methylacidiphilum infernorum (isolate V4)</name>
    <name type="common">Methylokorus infernorum (strain V4)</name>
    <dbReference type="NCBI Taxonomy" id="481448"/>
    <lineage>
        <taxon>Bacteria</taxon>
        <taxon>Pseudomonadati</taxon>
        <taxon>Verrucomicrobiota</taxon>
        <taxon>Methylacidiphilae</taxon>
        <taxon>Methylacidiphilales</taxon>
        <taxon>Methylacidiphilaceae</taxon>
        <taxon>Methylacidiphilum (ex Ratnadevi et al. 2023)</taxon>
    </lineage>
</organism>
<dbReference type="HOGENOM" id="CLU_2899059_0_0_0"/>
<proteinExistence type="predicted"/>
<dbReference type="AlphaFoldDB" id="B3DWF5"/>
<dbReference type="STRING" id="481448.Minf_1604"/>
<evidence type="ECO:0000313" key="1">
    <source>
        <dbReference type="EMBL" id="ACD83658.1"/>
    </source>
</evidence>
<dbReference type="OrthoDB" id="9800361at2"/>
<name>B3DWF5_METI4</name>